<evidence type="ECO:0000313" key="1">
    <source>
        <dbReference type="EMBL" id="TVU56058.1"/>
    </source>
</evidence>
<comment type="caution">
    <text evidence="2">The sequence shown here is derived from an EMBL/GenBank/DDBJ whole genome shotgun (WGS) entry which is preliminary data.</text>
</comment>
<dbReference type="Proteomes" id="UP000320648">
    <property type="component" value="Unassembled WGS sequence"/>
</dbReference>
<name>A0A558IWP2_9CORY</name>
<organism evidence="2 4">
    <name type="scientific">Corynebacterium aurimucosum</name>
    <dbReference type="NCBI Taxonomy" id="169292"/>
    <lineage>
        <taxon>Bacteria</taxon>
        <taxon>Bacillati</taxon>
        <taxon>Actinomycetota</taxon>
        <taxon>Actinomycetes</taxon>
        <taxon>Mycobacteriales</taxon>
        <taxon>Corynebacteriaceae</taxon>
        <taxon>Corynebacterium</taxon>
    </lineage>
</organism>
<protein>
    <submittedName>
        <fullName evidence="2">Uncharacterized protein</fullName>
    </submittedName>
</protein>
<reference evidence="2 4" key="2">
    <citation type="submission" date="2019-07" db="EMBL/GenBank/DDBJ databases">
        <title>Draft genome of C. aurimucosum strain 15-4290.</title>
        <authorList>
            <person name="Pacheco L.G.C."/>
            <person name="Aguiar E.R.G.R."/>
            <person name="Navas J."/>
            <person name="Santos C.S."/>
            <person name="Rocha D.J.P.G."/>
        </authorList>
    </citation>
    <scope>NUCLEOTIDE SEQUENCE [LARGE SCALE GENOMIC DNA]</scope>
    <source>
        <strain evidence="2 4">15-4290</strain>
    </source>
</reference>
<dbReference type="Proteomes" id="UP000320531">
    <property type="component" value="Unassembled WGS sequence"/>
</dbReference>
<proteinExistence type="predicted"/>
<dbReference type="EMBL" id="VMTY01000046">
    <property type="protein sequence ID" value="TVU56058.1"/>
    <property type="molecule type" value="Genomic_DNA"/>
</dbReference>
<evidence type="ECO:0000313" key="4">
    <source>
        <dbReference type="Proteomes" id="UP000320648"/>
    </source>
</evidence>
<sequence length="155" mass="16937">MPSKESATSPTTSAAETQRDTVFRAIFADTVDASDVRSQLVDNGHVNRSTMRASMKGMGLDVSDSELQEYGEWVCEWVTPATRYVLVTEGKPDSLGAQDRADYDKLIGDTVSFLADTRQITVTPEQVTHALPQAVLTTCLDDATARTILANPDYF</sequence>
<dbReference type="AlphaFoldDB" id="A0A558IWP2"/>
<evidence type="ECO:0000313" key="3">
    <source>
        <dbReference type="Proteomes" id="UP000320531"/>
    </source>
</evidence>
<accession>A0A558IWP2</accession>
<dbReference type="EMBL" id="VMTX01000003">
    <property type="protein sequence ID" value="TVU85790.1"/>
    <property type="molecule type" value="Genomic_DNA"/>
</dbReference>
<reference evidence="1 3" key="1">
    <citation type="submission" date="2019-07" db="EMBL/GenBank/DDBJ databases">
        <title>Draft genome of C. aurimucosum strain 14-2523.</title>
        <authorList>
            <person name="Pacheco L.G.C."/>
            <person name="Aguiar E.R.G.R."/>
            <person name="Navas J."/>
            <person name="Santos C.S."/>
            <person name="Rocha D.J.P.G."/>
        </authorList>
    </citation>
    <scope>NUCLEOTIDE SEQUENCE [LARGE SCALE GENOMIC DNA]</scope>
    <source>
        <strain evidence="1 3">14-2523</strain>
    </source>
</reference>
<evidence type="ECO:0000313" key="2">
    <source>
        <dbReference type="EMBL" id="TVU85790.1"/>
    </source>
</evidence>
<gene>
    <name evidence="1" type="ORF">FQK23_10620</name>
    <name evidence="2" type="ORF">FQN05_03390</name>
</gene>